<sequence length="178" mass="19895">MRDATEDEEIERALQYLVHSFEASGDNPKPVVLHSTRVGMDLYDRGYEEATVVAGFLHDLIEDTDVTADKIRSRFGPEVADIVAAASFDPSIDDYLERHYDIYDSCFALGRPAVLVKAADILDNSDYYGLAASDELAQQLLAKMDYFIEKSEPYIGDEAIHAELAEKLPAVREQIEDS</sequence>
<comment type="caution">
    <text evidence="1">The sequence shown here is derived from an EMBL/GenBank/DDBJ whole genome shotgun (WGS) entry which is preliminary data.</text>
</comment>
<gene>
    <name evidence="1" type="ORF">Nmn1133_03275</name>
</gene>
<dbReference type="Proteomes" id="UP000270581">
    <property type="component" value="Unassembled WGS sequence"/>
</dbReference>
<dbReference type="AlphaFoldDB" id="A0AAJ4UVB9"/>
<evidence type="ECO:0000313" key="2">
    <source>
        <dbReference type="Proteomes" id="UP000270581"/>
    </source>
</evidence>
<proteinExistence type="predicted"/>
<dbReference type="Gene3D" id="1.10.3210.10">
    <property type="entry name" value="Hypothetical protein af1432"/>
    <property type="match status" value="1"/>
</dbReference>
<keyword evidence="2" id="KW-1185">Reference proteome</keyword>
<dbReference type="PANTHER" id="PTHR46246">
    <property type="entry name" value="GUANOSINE-3',5'-BIS(DIPHOSPHATE) 3'-PYROPHOSPHOHYDROLASE MESH1"/>
    <property type="match status" value="1"/>
</dbReference>
<dbReference type="SUPFAM" id="SSF109604">
    <property type="entry name" value="HD-domain/PDEase-like"/>
    <property type="match status" value="1"/>
</dbReference>
<protein>
    <submittedName>
        <fullName evidence="1">Bifunctional (P)ppGpp synthetase/guanosine-3',5'-bis(Diphosphate) 3'-pyrophosphohydrolase</fullName>
    </submittedName>
</protein>
<evidence type="ECO:0000313" key="1">
    <source>
        <dbReference type="EMBL" id="RNJ25805.1"/>
    </source>
</evidence>
<organism evidence="1 2">
    <name type="scientific">Halosegnis longus</name>
    <dbReference type="NCBI Taxonomy" id="2216012"/>
    <lineage>
        <taxon>Archaea</taxon>
        <taxon>Methanobacteriati</taxon>
        <taxon>Methanobacteriota</taxon>
        <taxon>Stenosarchaea group</taxon>
        <taxon>Halobacteria</taxon>
        <taxon>Halobacteriales</taxon>
        <taxon>Natronomonadaceae</taxon>
        <taxon>Halosegnis</taxon>
    </lineage>
</organism>
<accession>A0AAJ4UVB9</accession>
<dbReference type="InterPro" id="IPR052194">
    <property type="entry name" value="MESH1"/>
</dbReference>
<dbReference type="Pfam" id="PF13328">
    <property type="entry name" value="HD_4"/>
    <property type="match status" value="1"/>
</dbReference>
<dbReference type="RefSeq" id="WP_123123828.1">
    <property type="nucleotide sequence ID" value="NZ_QKNW01000001.1"/>
</dbReference>
<dbReference type="EMBL" id="RJJC01000001">
    <property type="protein sequence ID" value="RNJ25805.1"/>
    <property type="molecule type" value="Genomic_DNA"/>
</dbReference>
<reference evidence="1 2" key="1">
    <citation type="submission" date="2018-11" db="EMBL/GenBank/DDBJ databases">
        <title>Genome sequences of Natronomonas sp. CBA1133.</title>
        <authorList>
            <person name="Roh S.W."/>
            <person name="Cha I.-T."/>
        </authorList>
    </citation>
    <scope>NUCLEOTIDE SEQUENCE [LARGE SCALE GENOMIC DNA]</scope>
    <source>
        <strain evidence="1 2">CBA1133</strain>
    </source>
</reference>
<dbReference type="GO" id="GO:0008893">
    <property type="term" value="F:guanosine-3',5'-bis(diphosphate) 3'-diphosphatase activity"/>
    <property type="evidence" value="ECO:0007669"/>
    <property type="project" value="TreeGrafter"/>
</dbReference>
<name>A0AAJ4UVB9_9EURY</name>
<dbReference type="PANTHER" id="PTHR46246:SF1">
    <property type="entry name" value="GUANOSINE-3',5'-BIS(DIPHOSPHATE) 3'-PYROPHOSPHOHYDROLASE MESH1"/>
    <property type="match status" value="1"/>
</dbReference>